<name>A0A370L4W6_9HYPH</name>
<reference evidence="3" key="1">
    <citation type="submission" date="2018-07" db="EMBL/GenBank/DDBJ databases">
        <authorList>
            <person name="Safronova V.I."/>
            <person name="Chirak E.R."/>
            <person name="Sazanova A.L."/>
        </authorList>
    </citation>
    <scope>NUCLEOTIDE SEQUENCE [LARGE SCALE GENOMIC DNA]</scope>
    <source>
        <strain evidence="3">RCAM04685</strain>
    </source>
</reference>
<dbReference type="Pfam" id="PF13439">
    <property type="entry name" value="Glyco_transf_4"/>
    <property type="match status" value="1"/>
</dbReference>
<organism evidence="2 3">
    <name type="scientific">Bosea caraganae</name>
    <dbReference type="NCBI Taxonomy" id="2763117"/>
    <lineage>
        <taxon>Bacteria</taxon>
        <taxon>Pseudomonadati</taxon>
        <taxon>Pseudomonadota</taxon>
        <taxon>Alphaproteobacteria</taxon>
        <taxon>Hyphomicrobiales</taxon>
        <taxon>Boseaceae</taxon>
        <taxon>Bosea</taxon>
    </lineage>
</organism>
<proteinExistence type="predicted"/>
<dbReference type="PANTHER" id="PTHR12526">
    <property type="entry name" value="GLYCOSYLTRANSFERASE"/>
    <property type="match status" value="1"/>
</dbReference>
<dbReference type="SUPFAM" id="SSF53756">
    <property type="entry name" value="UDP-Glycosyltransferase/glycogen phosphorylase"/>
    <property type="match status" value="1"/>
</dbReference>
<evidence type="ECO:0000259" key="1">
    <source>
        <dbReference type="Pfam" id="PF13439"/>
    </source>
</evidence>
<gene>
    <name evidence="2" type="ORF">DWE98_14275</name>
</gene>
<evidence type="ECO:0000313" key="2">
    <source>
        <dbReference type="EMBL" id="RDJ24083.1"/>
    </source>
</evidence>
<protein>
    <submittedName>
        <fullName evidence="2">Glycosyltransferase</fullName>
    </submittedName>
</protein>
<dbReference type="Gene3D" id="3.40.50.2000">
    <property type="entry name" value="Glycogen Phosphorylase B"/>
    <property type="match status" value="2"/>
</dbReference>
<dbReference type="AlphaFoldDB" id="A0A370L4W6"/>
<feature type="domain" description="Glycosyltransferase subfamily 4-like N-terminal" evidence="1">
    <location>
        <begin position="43"/>
        <end position="200"/>
    </location>
</feature>
<keyword evidence="3" id="KW-1185">Reference proteome</keyword>
<evidence type="ECO:0000313" key="3">
    <source>
        <dbReference type="Proteomes" id="UP000255207"/>
    </source>
</evidence>
<dbReference type="GO" id="GO:0016757">
    <property type="term" value="F:glycosyltransferase activity"/>
    <property type="evidence" value="ECO:0007669"/>
    <property type="project" value="TreeGrafter"/>
</dbReference>
<dbReference type="Pfam" id="PF13692">
    <property type="entry name" value="Glyco_trans_1_4"/>
    <property type="match status" value="1"/>
</dbReference>
<dbReference type="EMBL" id="QQTP01000007">
    <property type="protein sequence ID" value="RDJ24083.1"/>
    <property type="molecule type" value="Genomic_DNA"/>
</dbReference>
<keyword evidence="2" id="KW-0808">Transferase</keyword>
<dbReference type="CDD" id="cd03811">
    <property type="entry name" value="GT4_GT28_WabH-like"/>
    <property type="match status" value="1"/>
</dbReference>
<dbReference type="PANTHER" id="PTHR12526:SF638">
    <property type="entry name" value="SPORE COAT PROTEIN SA"/>
    <property type="match status" value="1"/>
</dbReference>
<dbReference type="Proteomes" id="UP000255207">
    <property type="component" value="Unassembled WGS sequence"/>
</dbReference>
<comment type="caution">
    <text evidence="2">The sequence shown here is derived from an EMBL/GenBank/DDBJ whole genome shotgun (WGS) entry which is preliminary data.</text>
</comment>
<sequence>MRHAEKPFGSHGPLLAFRIAARFFVGVAPVDIVHLYIPSFAGGGAERIFVRLANHFAGSGLRTRFIVNRRHGPLQDLLSDKVELVELSARRSRNALGRLTQFLRREKPGLVVVGLTFNNLTALLACLLSRSSAKLVICERNQLSFVLAQSNPLRRLAVHGLIRLLYPRAHAVTAVSGGVAKDVARIAGIPLSEITVIPNPPPDEQDIASARAAAPPHPWFAEQGPVIVAIGRLVRQKRYDILIEALAQVRQTKPARLIILGEGPEQAALTALAQTRGVADTVHFTGFAMNRLDYLVRADLYVLSSEYEGFPNALIEAIACLVPVVSTDCAGEGPREILGPSLEHALVPVNDPAALAERMVAELQAPVAAEALEAIARRYSLQSAADHYLRLAT</sequence>
<accession>A0A370L4W6</accession>
<dbReference type="InterPro" id="IPR028098">
    <property type="entry name" value="Glyco_trans_4-like_N"/>
</dbReference>